<dbReference type="EMBL" id="KZ993434">
    <property type="protein sequence ID" value="RKP04814.1"/>
    <property type="molecule type" value="Genomic_DNA"/>
</dbReference>
<feature type="compositionally biased region" description="Basic and acidic residues" evidence="1">
    <location>
        <begin position="606"/>
        <end position="620"/>
    </location>
</feature>
<reference evidence="3" key="1">
    <citation type="journal article" date="2018" name="Nat. Microbiol.">
        <title>Leveraging single-cell genomics to expand the fungal tree of life.</title>
        <authorList>
            <person name="Ahrendt S.R."/>
            <person name="Quandt C.A."/>
            <person name="Ciobanu D."/>
            <person name="Clum A."/>
            <person name="Salamov A."/>
            <person name="Andreopoulos B."/>
            <person name="Cheng J.F."/>
            <person name="Woyke T."/>
            <person name="Pelin A."/>
            <person name="Henrissat B."/>
            <person name="Reynolds N.K."/>
            <person name="Benny G.L."/>
            <person name="Smith M.E."/>
            <person name="James T.Y."/>
            <person name="Grigoriev I.V."/>
        </authorList>
    </citation>
    <scope>NUCLEOTIDE SEQUENCE [LARGE SCALE GENOMIC DNA]</scope>
    <source>
        <strain evidence="3">RSA 1356</strain>
    </source>
</reference>
<evidence type="ECO:0000313" key="3">
    <source>
        <dbReference type="Proteomes" id="UP000271241"/>
    </source>
</evidence>
<feature type="region of interest" description="Disordered" evidence="1">
    <location>
        <begin position="459"/>
        <end position="568"/>
    </location>
</feature>
<gene>
    <name evidence="2" type="ORF">THASP1DRAFT_26608</name>
</gene>
<feature type="compositionally biased region" description="Basic residues" evidence="1">
    <location>
        <begin position="478"/>
        <end position="490"/>
    </location>
</feature>
<feature type="compositionally biased region" description="Low complexity" evidence="1">
    <location>
        <begin position="146"/>
        <end position="161"/>
    </location>
</feature>
<feature type="compositionally biased region" description="Low complexity" evidence="1">
    <location>
        <begin position="171"/>
        <end position="182"/>
    </location>
</feature>
<proteinExistence type="predicted"/>
<feature type="non-terminal residue" evidence="2">
    <location>
        <position position="880"/>
    </location>
</feature>
<feature type="compositionally biased region" description="Polar residues" evidence="1">
    <location>
        <begin position="595"/>
        <end position="605"/>
    </location>
</feature>
<feature type="compositionally biased region" description="Polar residues" evidence="1">
    <location>
        <begin position="548"/>
        <end position="558"/>
    </location>
</feature>
<feature type="compositionally biased region" description="Basic and acidic residues" evidence="1">
    <location>
        <begin position="213"/>
        <end position="222"/>
    </location>
</feature>
<sequence>MARQKTVDRLAESIQRENTKASGLLYLYGKYASTQCGSPLNVMKANENSGNHNALWTWKCNPAWKRDGSHMKKCNCALKSSTIINKLMCAASLSGQSENAIIEIGQEVLGGRNPKSRRREERGTGPDPANWNRFGVLAGRSEENANETAPPAARRQAPARPTSYTQGSLDSAWAGGSNANAGPDVMDMSSIGNMRGRQPDWEREFSAIGRNELTQHGRRDFHYPVSSRSNDHEMEEGERQGSDGGAPASETILQEMLMRIRSLEETLAESLQHVKALTRGPAPGAQSRPSCADMAVRPAAPTAGQPSRSLSRPNLLERITKPAQLPTNLPQLRSIYVTGLKRTNKNVVRNALKEEGVTTQYIADIWYTNAGPVEFLVKEDYADTFLDRLRGTGLRHLPNYDPRTGSTRGVETRNAKAAAVDELNEKAQKTLERFPPEAHKRLLDAWGAVREANGKLVFADRETERPAESAPPVEAAQPKKKKRKQKKKKQAATPGNVPTTEPAAEPAAQTDATTATSGETSTGGAPQQHEEGEEMDADPKSSGMEGATQPQVPAQQPRPTLVRRGSAPSSYDVAKYFNLRDRVIPGKNGKRAAPTPTSSFIQNSPDDQRPRMGDPSDGDRSNIGTLNVRGLAAAAEEVAATIIDAGRADVVVVTETKMRPDSAFPHRGRGGVAVMVHPRWRDRVFAVEVDPEGRFITFVAGDWVEGVRRVKRRAKAAAANLRRLGLHRRGLKWQQGVFLYKVFVRPCMEYGLALIPPTKTLLAELDLIQISVLREVTRSYASTSHGVLLRLAGCTDMRHRGRELAAGWLARIDHAPAQHAIAWLQYGARCRSDWRSSIFARLEHNNAVIRWHREDVVRRRNEAYWLRSHPREAYMRRMLG</sequence>
<dbReference type="InterPro" id="IPR036691">
    <property type="entry name" value="Endo/exonu/phosph_ase_sf"/>
</dbReference>
<feature type="compositionally biased region" description="Basic and acidic residues" evidence="1">
    <location>
        <begin position="229"/>
        <end position="241"/>
    </location>
</feature>
<organism evidence="2 3">
    <name type="scientific">Thamnocephalis sphaerospora</name>
    <dbReference type="NCBI Taxonomy" id="78915"/>
    <lineage>
        <taxon>Eukaryota</taxon>
        <taxon>Fungi</taxon>
        <taxon>Fungi incertae sedis</taxon>
        <taxon>Zoopagomycota</taxon>
        <taxon>Zoopagomycotina</taxon>
        <taxon>Zoopagomycetes</taxon>
        <taxon>Zoopagales</taxon>
        <taxon>Sigmoideomycetaceae</taxon>
        <taxon>Thamnocephalis</taxon>
    </lineage>
</organism>
<evidence type="ECO:0000313" key="2">
    <source>
        <dbReference type="EMBL" id="RKP04814.1"/>
    </source>
</evidence>
<protein>
    <submittedName>
        <fullName evidence="2">Uncharacterized protein</fullName>
    </submittedName>
</protein>
<dbReference type="AlphaFoldDB" id="A0A4P9XGP3"/>
<name>A0A4P9XGP3_9FUNG</name>
<keyword evidence="3" id="KW-1185">Reference proteome</keyword>
<feature type="compositionally biased region" description="Low complexity" evidence="1">
    <location>
        <begin position="498"/>
        <end position="525"/>
    </location>
</feature>
<dbReference type="Proteomes" id="UP000271241">
    <property type="component" value="Unassembled WGS sequence"/>
</dbReference>
<feature type="region of interest" description="Disordered" evidence="1">
    <location>
        <begin position="112"/>
        <end position="198"/>
    </location>
</feature>
<accession>A0A4P9XGP3</accession>
<feature type="region of interest" description="Disordered" evidence="1">
    <location>
        <begin position="585"/>
        <end position="624"/>
    </location>
</feature>
<feature type="region of interest" description="Disordered" evidence="1">
    <location>
        <begin position="279"/>
        <end position="310"/>
    </location>
</feature>
<dbReference type="Gene3D" id="3.60.10.10">
    <property type="entry name" value="Endonuclease/exonuclease/phosphatase"/>
    <property type="match status" value="1"/>
</dbReference>
<feature type="region of interest" description="Disordered" evidence="1">
    <location>
        <begin position="210"/>
        <end position="248"/>
    </location>
</feature>
<evidence type="ECO:0000256" key="1">
    <source>
        <dbReference type="SAM" id="MobiDB-lite"/>
    </source>
</evidence>